<dbReference type="SUPFAM" id="SSF51905">
    <property type="entry name" value="FAD/NAD(P)-binding domain"/>
    <property type="match status" value="2"/>
</dbReference>
<dbReference type="InterPro" id="IPR036188">
    <property type="entry name" value="FAD/NAD-bd_sf"/>
</dbReference>
<dbReference type="Gene3D" id="3.50.50.60">
    <property type="entry name" value="FAD/NAD(P)-binding domain"/>
    <property type="match status" value="2"/>
</dbReference>
<dbReference type="AlphaFoldDB" id="K7WXS3"/>
<proteinExistence type="inferred from homology"/>
<protein>
    <submittedName>
        <fullName evidence="8">Cyclohexanone monooxygenase</fullName>
    </submittedName>
</protein>
<comment type="cofactor">
    <cofactor evidence="1">
        <name>FAD</name>
        <dbReference type="ChEBI" id="CHEBI:57692"/>
    </cofactor>
</comment>
<evidence type="ECO:0000256" key="1">
    <source>
        <dbReference type="ARBA" id="ARBA00001974"/>
    </source>
</evidence>
<evidence type="ECO:0000313" key="8">
    <source>
        <dbReference type="EMBL" id="AFX59904.1"/>
    </source>
</evidence>
<evidence type="ECO:0000256" key="6">
    <source>
        <dbReference type="ARBA" id="ARBA00023002"/>
    </source>
</evidence>
<keyword evidence="7 8" id="KW-0503">Monooxygenase</keyword>
<keyword evidence="6" id="KW-0560">Oxidoreductase</keyword>
<sequence length="553" mass="62093">MEEFSMTSAVSESAPIGDGGVEGHVLDTLVIGGGFSGLYQLDRLRDLGFSVKVWDAAGGLGGIWWWNCYPGARTDSTGQIYQYSYKDLWKEFDFTELYPSWDGVRNYFEYVDSKLDLTKEIEFNTVAESCVWDEDKLEWTVRSSDGKQQRARTVIVATGFGAKPLYPSLEGLEDFQGECHHTARWPQGGLDMTGKKVVVMGTGSSGVQVIQEAAGVAEHLTVLQRTPNLALPMRQRKLTTEDNDRLRETLPERFETRYKAFAGFDFDFIPQNASELSEEERLATYERMWEDGGFHLWLGNFQDILVDEEANRTFYDFWRQKVHQRVADPKVAEMLAPATPPHPFGVKRPSLEQNYFDVYNQDNVTLIDSTVEPIKRVLPNGIETANGFIECDVLVLGTGFDNNSGGIMAIDITGVEGKTLQDKWAGGVDTYLGLSTAGFPNMLFLYGPQSPSGFCNGPTSAEYQGQVVSDFLAELKARGTRRFESTEEVERAWRAHVDEVFQGSMFTKARSWYWGANVPGKPAQMLNYSGGVPAYFAKWEEIKNAGYKGFEFQ</sequence>
<evidence type="ECO:0000256" key="7">
    <source>
        <dbReference type="ARBA" id="ARBA00023033"/>
    </source>
</evidence>
<dbReference type="InterPro" id="IPR050775">
    <property type="entry name" value="FAD-binding_Monooxygenases"/>
</dbReference>
<keyword evidence="4" id="KW-0274">FAD</keyword>
<evidence type="ECO:0000256" key="3">
    <source>
        <dbReference type="ARBA" id="ARBA00022630"/>
    </source>
</evidence>
<dbReference type="PANTHER" id="PTHR43098">
    <property type="entry name" value="L-ORNITHINE N(5)-MONOOXYGENASE-RELATED"/>
    <property type="match status" value="1"/>
</dbReference>
<keyword evidence="3" id="KW-0285">Flavoprotein</keyword>
<accession>K7WXS3</accession>
<comment type="similarity">
    <text evidence="2">Belongs to the FAD-binding monooxygenase family.</text>
</comment>
<evidence type="ECO:0000256" key="5">
    <source>
        <dbReference type="ARBA" id="ARBA00022857"/>
    </source>
</evidence>
<keyword evidence="5" id="KW-0521">NADP</keyword>
<reference evidence="8" key="1">
    <citation type="submission" date="2012-09" db="EMBL/GenBank/DDBJ databases">
        <title>Genome sequence of Rhodococcus wratislaviensis strain IFP 2016, a recalcitrant hydrocarbons and additives degrader.</title>
        <authorList>
            <person name="Auffret M.D."/>
            <person name="Yergeau E."/>
            <person name="Fayolle-Guichard F."/>
            <person name="Greer C.W."/>
        </authorList>
    </citation>
    <scope>NUCLEOTIDE SEQUENCE</scope>
    <source>
        <strain evidence="8">IFP2016</strain>
    </source>
</reference>
<evidence type="ECO:0000256" key="4">
    <source>
        <dbReference type="ARBA" id="ARBA00022827"/>
    </source>
</evidence>
<dbReference type="PRINTS" id="PR00411">
    <property type="entry name" value="PNDRDTASEI"/>
</dbReference>
<dbReference type="InterPro" id="IPR020946">
    <property type="entry name" value="Flavin_mOase-like"/>
</dbReference>
<dbReference type="PANTHER" id="PTHR43098:SF3">
    <property type="entry name" value="L-ORNITHINE N(5)-MONOOXYGENASE-RELATED"/>
    <property type="match status" value="1"/>
</dbReference>
<dbReference type="GO" id="GO:0004499">
    <property type="term" value="F:N,N-dimethylaniline monooxygenase activity"/>
    <property type="evidence" value="ECO:0007669"/>
    <property type="project" value="InterPro"/>
</dbReference>
<name>K7WXS3_RHOWR</name>
<dbReference type="EMBL" id="JX569348">
    <property type="protein sequence ID" value="AFX59904.1"/>
    <property type="molecule type" value="Genomic_DNA"/>
</dbReference>
<organism evidence="8">
    <name type="scientific">Rhodococcus wratislaviensis</name>
    <name type="common">Tsukamurella wratislaviensis</name>
    <dbReference type="NCBI Taxonomy" id="44752"/>
    <lineage>
        <taxon>Bacteria</taxon>
        <taxon>Bacillati</taxon>
        <taxon>Actinomycetota</taxon>
        <taxon>Actinomycetes</taxon>
        <taxon>Mycobacteriales</taxon>
        <taxon>Nocardiaceae</taxon>
        <taxon>Rhodococcus</taxon>
    </lineage>
</organism>
<dbReference type="Pfam" id="PF00743">
    <property type="entry name" value="FMO-like"/>
    <property type="match status" value="1"/>
</dbReference>
<dbReference type="GO" id="GO:0050660">
    <property type="term" value="F:flavin adenine dinucleotide binding"/>
    <property type="evidence" value="ECO:0007669"/>
    <property type="project" value="InterPro"/>
</dbReference>
<evidence type="ECO:0000256" key="2">
    <source>
        <dbReference type="ARBA" id="ARBA00010139"/>
    </source>
</evidence>
<gene>
    <name evidence="8" type="primary">chnB</name>
</gene>
<dbReference type="GO" id="GO:0050661">
    <property type="term" value="F:NADP binding"/>
    <property type="evidence" value="ECO:0007669"/>
    <property type="project" value="InterPro"/>
</dbReference>